<organism evidence="2 3">
    <name type="scientific">Comamonas terrae</name>
    <dbReference type="NCBI Taxonomy" id="673548"/>
    <lineage>
        <taxon>Bacteria</taxon>
        <taxon>Pseudomonadati</taxon>
        <taxon>Pseudomonadota</taxon>
        <taxon>Betaproteobacteria</taxon>
        <taxon>Burkholderiales</taxon>
        <taxon>Comamonadaceae</taxon>
        <taxon>Comamonas</taxon>
    </lineage>
</organism>
<dbReference type="Gene3D" id="1.20.1260.10">
    <property type="match status" value="1"/>
</dbReference>
<dbReference type="InterPro" id="IPR012347">
    <property type="entry name" value="Ferritin-like"/>
</dbReference>
<dbReference type="InterPro" id="IPR009078">
    <property type="entry name" value="Ferritin-like_SF"/>
</dbReference>
<proteinExistence type="predicted"/>
<dbReference type="NCBIfam" id="TIGR02284">
    <property type="entry name" value="PA2169 family four-helix-bundle protein"/>
    <property type="match status" value="1"/>
</dbReference>
<sequence length="152" mass="16866">MDPKQVIDTLNDLIENCRDGEFGFRSTAEHTGTASLKQIFLARAEDCKAAAQELQNLVVQLGGETAEGGTLAGAAHRGWVAVKGTLAGYDDLNMLEEAERGEDTAVARYREALDQDLPDTVRPVVQRQYEGAKRNHLQIRELRDQARRKENT</sequence>
<dbReference type="EMBL" id="JBHUMV010000009">
    <property type="protein sequence ID" value="MFD2756068.1"/>
    <property type="molecule type" value="Genomic_DNA"/>
</dbReference>
<evidence type="ECO:0000313" key="2">
    <source>
        <dbReference type="EMBL" id="MFD2756068.1"/>
    </source>
</evidence>
<dbReference type="Pfam" id="PF09537">
    <property type="entry name" value="DUF2383"/>
    <property type="match status" value="1"/>
</dbReference>
<dbReference type="RefSeq" id="WP_066479045.1">
    <property type="nucleotide sequence ID" value="NZ_BCNT01000009.1"/>
</dbReference>
<keyword evidence="3" id="KW-1185">Reference proteome</keyword>
<evidence type="ECO:0000259" key="1">
    <source>
        <dbReference type="Pfam" id="PF09537"/>
    </source>
</evidence>
<feature type="domain" description="DUF2383" evidence="1">
    <location>
        <begin position="5"/>
        <end position="114"/>
    </location>
</feature>
<dbReference type="SUPFAM" id="SSF47240">
    <property type="entry name" value="Ferritin-like"/>
    <property type="match status" value="1"/>
</dbReference>
<dbReference type="InterPro" id="IPR016920">
    <property type="entry name" value="UCP029477"/>
</dbReference>
<comment type="caution">
    <text evidence="2">The sequence shown here is derived from an EMBL/GenBank/DDBJ whole genome shotgun (WGS) entry which is preliminary data.</text>
</comment>
<reference evidence="3" key="1">
    <citation type="journal article" date="2019" name="Int. J. Syst. Evol. Microbiol.">
        <title>The Global Catalogue of Microorganisms (GCM) 10K type strain sequencing project: providing services to taxonomists for standard genome sequencing and annotation.</title>
        <authorList>
            <consortium name="The Broad Institute Genomics Platform"/>
            <consortium name="The Broad Institute Genome Sequencing Center for Infectious Disease"/>
            <person name="Wu L."/>
            <person name="Ma J."/>
        </authorList>
    </citation>
    <scope>NUCLEOTIDE SEQUENCE [LARGE SCALE GENOMIC DNA]</scope>
    <source>
        <strain evidence="3">TISTR 1906</strain>
    </source>
</reference>
<protein>
    <submittedName>
        <fullName evidence="2">PA2169 family four-helix-bundle protein</fullName>
    </submittedName>
</protein>
<dbReference type="InterPro" id="IPR011971">
    <property type="entry name" value="CHP02284"/>
</dbReference>
<dbReference type="PIRSF" id="PIRSF029477">
    <property type="entry name" value="UCP029477"/>
    <property type="match status" value="1"/>
</dbReference>
<name>A0ABW5UR13_9BURK</name>
<accession>A0ABW5UR13</accession>
<evidence type="ECO:0000313" key="3">
    <source>
        <dbReference type="Proteomes" id="UP001597463"/>
    </source>
</evidence>
<gene>
    <name evidence="2" type="ORF">ACFSW6_18520</name>
</gene>
<dbReference type="Proteomes" id="UP001597463">
    <property type="component" value="Unassembled WGS sequence"/>
</dbReference>
<dbReference type="InterPro" id="IPR019052">
    <property type="entry name" value="DUF2383"/>
</dbReference>